<proteinExistence type="predicted"/>
<dbReference type="EMBL" id="FOAZ01000030">
    <property type="protein sequence ID" value="SEM48043.1"/>
    <property type="molecule type" value="Genomic_DNA"/>
</dbReference>
<dbReference type="InterPro" id="IPR006311">
    <property type="entry name" value="TAT_signal"/>
</dbReference>
<keyword evidence="2" id="KW-0732">Signal</keyword>
<feature type="signal peptide" evidence="2">
    <location>
        <begin position="1"/>
        <end position="43"/>
    </location>
</feature>
<protein>
    <recommendedName>
        <fullName evidence="3">WxL domain-containing protein</fullName>
    </recommendedName>
</protein>
<feature type="chain" id="PRO_5010361025" description="WxL domain-containing protein" evidence="2">
    <location>
        <begin position="44"/>
        <end position="448"/>
    </location>
</feature>
<gene>
    <name evidence="4" type="ORF">SAMN05414137_1306</name>
</gene>
<keyword evidence="5" id="KW-1185">Reference proteome</keyword>
<organism evidence="4 5">
    <name type="scientific">Streptacidiphilus jiangxiensis</name>
    <dbReference type="NCBI Taxonomy" id="235985"/>
    <lineage>
        <taxon>Bacteria</taxon>
        <taxon>Bacillati</taxon>
        <taxon>Actinomycetota</taxon>
        <taxon>Actinomycetes</taxon>
        <taxon>Kitasatosporales</taxon>
        <taxon>Streptomycetaceae</taxon>
        <taxon>Streptacidiphilus</taxon>
    </lineage>
</organism>
<dbReference type="AlphaFoldDB" id="A0A1H7YQ12"/>
<dbReference type="Proteomes" id="UP000183015">
    <property type="component" value="Unassembled WGS sequence"/>
</dbReference>
<dbReference type="eggNOG" id="COG3391">
    <property type="taxonomic scope" value="Bacteria"/>
</dbReference>
<evidence type="ECO:0000259" key="3">
    <source>
        <dbReference type="Pfam" id="PF13731"/>
    </source>
</evidence>
<feature type="domain" description="WxL" evidence="3">
    <location>
        <begin position="331"/>
        <end position="434"/>
    </location>
</feature>
<dbReference type="InterPro" id="IPR027994">
    <property type="entry name" value="WxL_dom"/>
</dbReference>
<dbReference type="PROSITE" id="PS51318">
    <property type="entry name" value="TAT"/>
    <property type="match status" value="1"/>
</dbReference>
<evidence type="ECO:0000256" key="2">
    <source>
        <dbReference type="SAM" id="SignalP"/>
    </source>
</evidence>
<sequence length="448" mass="43261">MFHHSSSILRRAAVRKLTQAVAWGGAAALAVGAPVALAGSAHAASAKGTTVSYAMTCIPPSISGLPPQHGTAQAEITLSDTTPTAGETVTVTYDVIAAAAGNPSTFTIPANSVSATGTVTLAGAVTTPVSVANSAVPNPAIAPGGAFPEFQMTGTFVSPASGTINFSPDGMTISVAGTNTVCTVDTEPAPVSNSATATIPNNRKLSDTPNQGPVGTKVSVTGSGYTAGATVTVAGFAGTSGTGDLTQVTADASGNISGTLTVNAPTTTGIIAFEGSTYTPATASAPAPFTVTATVKPGDLQQTLNSTVLSGTLSMTQAGTAVTMTPVPFGTGGASTGTLNTVTVQDYRGGSTGWSLTASNTNFTGPGTASLPASALSWSPTCTTTTGSPSTCAPGSAGVVGATGATLASTPAANLTGGQFAAGAGLTLTVPAFTAPGAYSSTLTLTLA</sequence>
<feature type="region of interest" description="Disordered" evidence="1">
    <location>
        <begin position="192"/>
        <end position="213"/>
    </location>
</feature>
<evidence type="ECO:0000313" key="4">
    <source>
        <dbReference type="EMBL" id="SEM48043.1"/>
    </source>
</evidence>
<dbReference type="STRING" id="235985.SAMN05414137_1306"/>
<dbReference type="RefSeq" id="WP_236656593.1">
    <property type="nucleotide sequence ID" value="NZ_BBPN01000043.1"/>
</dbReference>
<dbReference type="Pfam" id="PF13731">
    <property type="entry name" value="WxL"/>
    <property type="match status" value="1"/>
</dbReference>
<evidence type="ECO:0000313" key="5">
    <source>
        <dbReference type="Proteomes" id="UP000183015"/>
    </source>
</evidence>
<accession>A0A1H7YQ12</accession>
<evidence type="ECO:0000256" key="1">
    <source>
        <dbReference type="SAM" id="MobiDB-lite"/>
    </source>
</evidence>
<reference evidence="5" key="1">
    <citation type="submission" date="2016-10" db="EMBL/GenBank/DDBJ databases">
        <authorList>
            <person name="Varghese N."/>
        </authorList>
    </citation>
    <scope>NUCLEOTIDE SEQUENCE [LARGE SCALE GENOMIC DNA]</scope>
    <source>
        <strain evidence="5">DSM 45096 / BCRC 16803 / CGMCC 4.1857 / CIP 109030 / JCM 12277 / KCTC 19219 / NBRC 100920 / 33214</strain>
    </source>
</reference>
<name>A0A1H7YQ12_STRJI</name>